<organism evidence="3 4">
    <name type="scientific">Cylicocyclus nassatus</name>
    <name type="common">Nematode worm</name>
    <dbReference type="NCBI Taxonomy" id="53992"/>
    <lineage>
        <taxon>Eukaryota</taxon>
        <taxon>Metazoa</taxon>
        <taxon>Ecdysozoa</taxon>
        <taxon>Nematoda</taxon>
        <taxon>Chromadorea</taxon>
        <taxon>Rhabditida</taxon>
        <taxon>Rhabditina</taxon>
        <taxon>Rhabditomorpha</taxon>
        <taxon>Strongyloidea</taxon>
        <taxon>Strongylidae</taxon>
        <taxon>Cylicocyclus</taxon>
    </lineage>
</organism>
<protein>
    <recommendedName>
        <fullName evidence="2">Globin domain-containing protein</fullName>
    </recommendedName>
</protein>
<dbReference type="InterPro" id="IPR044399">
    <property type="entry name" value="Mb-like_M"/>
</dbReference>
<dbReference type="PROSITE" id="PS01033">
    <property type="entry name" value="GLOBIN"/>
    <property type="match status" value="1"/>
</dbReference>
<comment type="caution">
    <text evidence="3">The sequence shown here is derived from an EMBL/GenBank/DDBJ whole genome shotgun (WGS) entry which is preliminary data.</text>
</comment>
<dbReference type="GO" id="GO:0020037">
    <property type="term" value="F:heme binding"/>
    <property type="evidence" value="ECO:0007669"/>
    <property type="project" value="InterPro"/>
</dbReference>
<dbReference type="AlphaFoldDB" id="A0AA36MD79"/>
<keyword evidence="1" id="KW-0561">Oxygen transport</keyword>
<dbReference type="InterPro" id="IPR009050">
    <property type="entry name" value="Globin-like_sf"/>
</dbReference>
<dbReference type="Gene3D" id="1.10.490.10">
    <property type="entry name" value="Globins"/>
    <property type="match status" value="1"/>
</dbReference>
<dbReference type="GO" id="GO:0005344">
    <property type="term" value="F:oxygen carrier activity"/>
    <property type="evidence" value="ECO:0007669"/>
    <property type="project" value="UniProtKB-KW"/>
</dbReference>
<evidence type="ECO:0000313" key="3">
    <source>
        <dbReference type="EMBL" id="CAJ0605868.1"/>
    </source>
</evidence>
<dbReference type="GO" id="GO:0019825">
    <property type="term" value="F:oxygen binding"/>
    <property type="evidence" value="ECO:0007669"/>
    <property type="project" value="InterPro"/>
</dbReference>
<reference evidence="3" key="1">
    <citation type="submission" date="2023-07" db="EMBL/GenBank/DDBJ databases">
        <authorList>
            <consortium name="CYATHOMIX"/>
        </authorList>
    </citation>
    <scope>NUCLEOTIDE SEQUENCE</scope>
    <source>
        <strain evidence="3">N/A</strain>
    </source>
</reference>
<gene>
    <name evidence="3" type="ORF">CYNAS_LOCUS17851</name>
</gene>
<dbReference type="InterPro" id="IPR000971">
    <property type="entry name" value="Globin"/>
</dbReference>
<keyword evidence="1" id="KW-0479">Metal-binding</keyword>
<keyword evidence="1" id="KW-0813">Transport</keyword>
<evidence type="ECO:0000259" key="2">
    <source>
        <dbReference type="PROSITE" id="PS01033"/>
    </source>
</evidence>
<dbReference type="SUPFAM" id="SSF46458">
    <property type="entry name" value="Globin-like"/>
    <property type="match status" value="1"/>
</dbReference>
<comment type="similarity">
    <text evidence="1">Belongs to the globin family.</text>
</comment>
<keyword evidence="1" id="KW-0408">Iron</keyword>
<evidence type="ECO:0000256" key="1">
    <source>
        <dbReference type="RuleBase" id="RU000356"/>
    </source>
</evidence>
<name>A0AA36MD79_CYLNA</name>
<dbReference type="CDD" id="cd01040">
    <property type="entry name" value="Mb-like"/>
    <property type="match status" value="1"/>
</dbReference>
<evidence type="ECO:0000313" key="4">
    <source>
        <dbReference type="Proteomes" id="UP001176961"/>
    </source>
</evidence>
<proteinExistence type="inferred from homology"/>
<dbReference type="EMBL" id="CATQJL010000316">
    <property type="protein sequence ID" value="CAJ0605868.1"/>
    <property type="molecule type" value="Genomic_DNA"/>
</dbReference>
<keyword evidence="1" id="KW-0349">Heme</keyword>
<sequence>MEPTDVRKHTVESLKVAPIGSGGDFYRYFLATHPEHRRFYKGAKSHTSEDNLESERFDKLGDTILLFVHVLANTFDNESVFRAYVRKVTFKHIEETISPALWKHFWEYWIGFLESKGPTLSAEEKFAWNILGTMFNHECQTFLAAMDRLHA</sequence>
<accession>A0AA36MD79</accession>
<feature type="domain" description="Globin" evidence="2">
    <location>
        <begin position="1"/>
        <end position="144"/>
    </location>
</feature>
<dbReference type="InterPro" id="IPR012292">
    <property type="entry name" value="Globin/Proto"/>
</dbReference>
<keyword evidence="4" id="KW-1185">Reference proteome</keyword>
<dbReference type="Proteomes" id="UP001176961">
    <property type="component" value="Unassembled WGS sequence"/>
</dbReference>
<dbReference type="Pfam" id="PF00042">
    <property type="entry name" value="Globin"/>
    <property type="match status" value="1"/>
</dbReference>